<keyword evidence="3 9" id="KW-0813">Transport</keyword>
<dbReference type="Gene3D" id="1.20.1250.20">
    <property type="entry name" value="MFS general substrate transporter like domains"/>
    <property type="match status" value="1"/>
</dbReference>
<sequence length="534" mass="59737">MGLLTLVEDRPTPKAVYNWRVYTAACVASWAACMIGYDSAFIGTTLALPSFVDEFGFKKLSSGELNLTKSNIVSVYQAGAFFGAFGAYVSSYFVGRRKSLILFSLIFILGAGMMLGANGERGLGLIIGGRVLAGLGVGGCSNMVPIYISELSPPAVRGRLVGIYELGWQMGGLVGFWINYGLQETMEPSHKQWIIPFAVQLIPAGCLLIGAFWMRESPRWRFSKGQREQGLKDLCWIRGDLARDHPYILEEMDAIDAQLEHDRITVGPGFWKPFLALKQRKVQYRFFLGGMLFLWQNGSGINAINYYSPTVFSSLGLTGTSTSFLTTGIFGVVKTVLTFIWLLFLIDRLGRTKLLMFGALGGSLCMWYIAAYIKIADPANNRSPSGELSSGGISAIFFFYLWTAFYTPSWNGTPWVINSEMYSQQTRSLGQAFAAANNWFWNFIISRFTPQMFTTMGYGVYMFFACLMLLSIPYVYFLIPETKGVPLERMDELFDIKPAHKAHSVLVERMRELEQVNVSVRDEKARTAEHTEMT</sequence>
<evidence type="ECO:0000256" key="3">
    <source>
        <dbReference type="ARBA" id="ARBA00022448"/>
    </source>
</evidence>
<feature type="transmembrane region" description="Helical" evidence="10">
    <location>
        <begin position="100"/>
        <end position="117"/>
    </location>
</feature>
<dbReference type="NCBIfam" id="TIGR00879">
    <property type="entry name" value="SP"/>
    <property type="match status" value="1"/>
</dbReference>
<dbReference type="PANTHER" id="PTHR48022">
    <property type="entry name" value="PLASTIDIC GLUCOSE TRANSPORTER 4"/>
    <property type="match status" value="1"/>
</dbReference>
<evidence type="ECO:0000256" key="4">
    <source>
        <dbReference type="ARBA" id="ARBA00022692"/>
    </source>
</evidence>
<evidence type="ECO:0000256" key="8">
    <source>
        <dbReference type="ARBA" id="ARBA00043213"/>
    </source>
</evidence>
<organism evidence="12 13">
    <name type="scientific">Clathrospora elynae</name>
    <dbReference type="NCBI Taxonomy" id="706981"/>
    <lineage>
        <taxon>Eukaryota</taxon>
        <taxon>Fungi</taxon>
        <taxon>Dikarya</taxon>
        <taxon>Ascomycota</taxon>
        <taxon>Pezizomycotina</taxon>
        <taxon>Dothideomycetes</taxon>
        <taxon>Pleosporomycetidae</taxon>
        <taxon>Pleosporales</taxon>
        <taxon>Diademaceae</taxon>
        <taxon>Clathrospora</taxon>
    </lineage>
</organism>
<dbReference type="InterPro" id="IPR020846">
    <property type="entry name" value="MFS_dom"/>
</dbReference>
<dbReference type="GO" id="GO:0016020">
    <property type="term" value="C:membrane"/>
    <property type="evidence" value="ECO:0007669"/>
    <property type="project" value="UniProtKB-SubCell"/>
</dbReference>
<evidence type="ECO:0000256" key="1">
    <source>
        <dbReference type="ARBA" id="ARBA00004141"/>
    </source>
</evidence>
<evidence type="ECO:0000256" key="7">
    <source>
        <dbReference type="ARBA" id="ARBA00023136"/>
    </source>
</evidence>
<dbReference type="InterPro" id="IPR036259">
    <property type="entry name" value="MFS_trans_sf"/>
</dbReference>
<dbReference type="SUPFAM" id="SSF103473">
    <property type="entry name" value="MFS general substrate transporter"/>
    <property type="match status" value="1"/>
</dbReference>
<accession>A0A6A5T5P5</accession>
<name>A0A6A5T5P5_9PLEO</name>
<gene>
    <name evidence="12" type="ORF">EJ02DRAFT_371745</name>
</gene>
<protein>
    <recommendedName>
        <fullName evidence="8">Quinate transporter</fullName>
    </recommendedName>
</protein>
<dbReference type="InterPro" id="IPR050360">
    <property type="entry name" value="MFS_Sugar_Transporters"/>
</dbReference>
<feature type="transmembrane region" description="Helical" evidence="10">
    <location>
        <begin position="21"/>
        <end position="52"/>
    </location>
</feature>
<dbReference type="AlphaFoldDB" id="A0A6A5T5P5"/>
<dbReference type="FunFam" id="1.20.1250.20:FF:000026">
    <property type="entry name" value="MFS quinate transporter QutD"/>
    <property type="match status" value="1"/>
</dbReference>
<evidence type="ECO:0000256" key="5">
    <source>
        <dbReference type="ARBA" id="ARBA00022911"/>
    </source>
</evidence>
<proteinExistence type="inferred from homology"/>
<keyword evidence="6 10" id="KW-1133">Transmembrane helix</keyword>
<dbReference type="GO" id="GO:0005351">
    <property type="term" value="F:carbohydrate:proton symporter activity"/>
    <property type="evidence" value="ECO:0007669"/>
    <property type="project" value="TreeGrafter"/>
</dbReference>
<feature type="transmembrane region" description="Helical" evidence="10">
    <location>
        <begin position="324"/>
        <end position="345"/>
    </location>
</feature>
<feature type="transmembrane region" description="Helical" evidence="10">
    <location>
        <begin position="458"/>
        <end position="479"/>
    </location>
</feature>
<keyword evidence="4 10" id="KW-0812">Transmembrane</keyword>
<feature type="transmembrane region" description="Helical" evidence="10">
    <location>
        <begin position="123"/>
        <end position="148"/>
    </location>
</feature>
<dbReference type="PROSITE" id="PS50850">
    <property type="entry name" value="MFS"/>
    <property type="match status" value="1"/>
</dbReference>
<evidence type="ECO:0000313" key="12">
    <source>
        <dbReference type="EMBL" id="KAF1944397.1"/>
    </source>
</evidence>
<feature type="domain" description="Major facilitator superfamily (MFS) profile" evidence="11">
    <location>
        <begin position="24"/>
        <end position="483"/>
    </location>
</feature>
<dbReference type="EMBL" id="ML976017">
    <property type="protein sequence ID" value="KAF1944397.1"/>
    <property type="molecule type" value="Genomic_DNA"/>
</dbReference>
<evidence type="ECO:0000313" key="13">
    <source>
        <dbReference type="Proteomes" id="UP000800038"/>
    </source>
</evidence>
<dbReference type="PANTHER" id="PTHR48022:SF34">
    <property type="entry name" value="MAJOR FACILITATOR SUPERFAMILY (MFS) PROFILE DOMAIN-CONTAINING PROTEIN-RELATED"/>
    <property type="match status" value="1"/>
</dbReference>
<dbReference type="InterPro" id="IPR003663">
    <property type="entry name" value="Sugar/inositol_transpt"/>
</dbReference>
<comment type="similarity">
    <text evidence="2 9">Belongs to the major facilitator superfamily. Sugar transporter (TC 2.A.1.1) family.</text>
</comment>
<dbReference type="Pfam" id="PF00083">
    <property type="entry name" value="Sugar_tr"/>
    <property type="match status" value="1"/>
</dbReference>
<feature type="transmembrane region" description="Helical" evidence="10">
    <location>
        <begin position="354"/>
        <end position="376"/>
    </location>
</feature>
<feature type="transmembrane region" description="Helical" evidence="10">
    <location>
        <begin position="388"/>
        <end position="407"/>
    </location>
</feature>
<dbReference type="InterPro" id="IPR005829">
    <property type="entry name" value="Sugar_transporter_CS"/>
</dbReference>
<reference evidence="12" key="1">
    <citation type="journal article" date="2020" name="Stud. Mycol.">
        <title>101 Dothideomycetes genomes: a test case for predicting lifestyles and emergence of pathogens.</title>
        <authorList>
            <person name="Haridas S."/>
            <person name="Albert R."/>
            <person name="Binder M."/>
            <person name="Bloem J."/>
            <person name="Labutti K."/>
            <person name="Salamov A."/>
            <person name="Andreopoulos B."/>
            <person name="Baker S."/>
            <person name="Barry K."/>
            <person name="Bills G."/>
            <person name="Bluhm B."/>
            <person name="Cannon C."/>
            <person name="Castanera R."/>
            <person name="Culley D."/>
            <person name="Daum C."/>
            <person name="Ezra D."/>
            <person name="Gonzalez J."/>
            <person name="Henrissat B."/>
            <person name="Kuo A."/>
            <person name="Liang C."/>
            <person name="Lipzen A."/>
            <person name="Lutzoni F."/>
            <person name="Magnuson J."/>
            <person name="Mondo S."/>
            <person name="Nolan M."/>
            <person name="Ohm R."/>
            <person name="Pangilinan J."/>
            <person name="Park H.-J."/>
            <person name="Ramirez L."/>
            <person name="Alfaro M."/>
            <person name="Sun H."/>
            <person name="Tritt A."/>
            <person name="Yoshinaga Y."/>
            <person name="Zwiers L.-H."/>
            <person name="Turgeon B."/>
            <person name="Goodwin S."/>
            <person name="Spatafora J."/>
            <person name="Crous P."/>
            <person name="Grigoriev I."/>
        </authorList>
    </citation>
    <scope>NUCLEOTIDE SEQUENCE</scope>
    <source>
        <strain evidence="12">CBS 161.51</strain>
    </source>
</reference>
<dbReference type="Proteomes" id="UP000800038">
    <property type="component" value="Unassembled WGS sequence"/>
</dbReference>
<dbReference type="CDD" id="cd17356">
    <property type="entry name" value="MFS_HXT"/>
    <property type="match status" value="1"/>
</dbReference>
<feature type="transmembrane region" description="Helical" evidence="10">
    <location>
        <begin position="160"/>
        <end position="181"/>
    </location>
</feature>
<keyword evidence="5" id="KW-0672">Quinate metabolism</keyword>
<dbReference type="PROSITE" id="PS00217">
    <property type="entry name" value="SUGAR_TRANSPORT_2"/>
    <property type="match status" value="1"/>
</dbReference>
<dbReference type="OrthoDB" id="508119at2759"/>
<feature type="transmembrane region" description="Helical" evidence="10">
    <location>
        <begin position="286"/>
        <end position="304"/>
    </location>
</feature>
<feature type="transmembrane region" description="Helical" evidence="10">
    <location>
        <begin position="72"/>
        <end position="93"/>
    </location>
</feature>
<feature type="transmembrane region" description="Helical" evidence="10">
    <location>
        <begin position="193"/>
        <end position="214"/>
    </location>
</feature>
<keyword evidence="13" id="KW-1185">Reference proteome</keyword>
<evidence type="ECO:0000256" key="9">
    <source>
        <dbReference type="RuleBase" id="RU003346"/>
    </source>
</evidence>
<comment type="subcellular location">
    <subcellularLocation>
        <location evidence="1">Membrane</location>
        <topology evidence="1">Multi-pass membrane protein</topology>
    </subcellularLocation>
</comment>
<dbReference type="InterPro" id="IPR005828">
    <property type="entry name" value="MFS_sugar_transport-like"/>
</dbReference>
<evidence type="ECO:0000256" key="10">
    <source>
        <dbReference type="SAM" id="Phobius"/>
    </source>
</evidence>
<evidence type="ECO:0000256" key="2">
    <source>
        <dbReference type="ARBA" id="ARBA00010992"/>
    </source>
</evidence>
<evidence type="ECO:0000256" key="6">
    <source>
        <dbReference type="ARBA" id="ARBA00022989"/>
    </source>
</evidence>
<evidence type="ECO:0000259" key="11">
    <source>
        <dbReference type="PROSITE" id="PS50850"/>
    </source>
</evidence>
<dbReference type="PRINTS" id="PR00171">
    <property type="entry name" value="SUGRTRNSPORT"/>
</dbReference>
<keyword evidence="7 10" id="KW-0472">Membrane</keyword>